<evidence type="ECO:0000313" key="2">
    <source>
        <dbReference type="EMBL" id="ORZ30982.1"/>
    </source>
</evidence>
<reference evidence="2 3" key="1">
    <citation type="submission" date="2016-07" db="EMBL/GenBank/DDBJ databases">
        <title>Pervasive Adenine N6-methylation of Active Genes in Fungi.</title>
        <authorList>
            <consortium name="DOE Joint Genome Institute"/>
            <person name="Mondo S.J."/>
            <person name="Dannebaum R.O."/>
            <person name="Kuo R.C."/>
            <person name="Labutti K."/>
            <person name="Haridas S."/>
            <person name="Kuo A."/>
            <person name="Salamov A."/>
            <person name="Ahrendt S.R."/>
            <person name="Lipzen A."/>
            <person name="Sullivan W."/>
            <person name="Andreopoulos W.B."/>
            <person name="Clum A."/>
            <person name="Lindquist E."/>
            <person name="Daum C."/>
            <person name="Ramamoorthy G.K."/>
            <person name="Gryganskyi A."/>
            <person name="Culley D."/>
            <person name="Magnuson J.K."/>
            <person name="James T.Y."/>
            <person name="O'Malley M.A."/>
            <person name="Stajich J.E."/>
            <person name="Spatafora J.W."/>
            <person name="Visel A."/>
            <person name="Grigoriev I.V."/>
        </authorList>
    </citation>
    <scope>NUCLEOTIDE SEQUENCE [LARGE SCALE GENOMIC DNA]</scope>
    <source>
        <strain evidence="2 3">PL171</strain>
    </source>
</reference>
<organism evidence="2 3">
    <name type="scientific">Catenaria anguillulae PL171</name>
    <dbReference type="NCBI Taxonomy" id="765915"/>
    <lineage>
        <taxon>Eukaryota</taxon>
        <taxon>Fungi</taxon>
        <taxon>Fungi incertae sedis</taxon>
        <taxon>Blastocladiomycota</taxon>
        <taxon>Blastocladiomycetes</taxon>
        <taxon>Blastocladiales</taxon>
        <taxon>Catenariaceae</taxon>
        <taxon>Catenaria</taxon>
    </lineage>
</organism>
<dbReference type="Proteomes" id="UP000193411">
    <property type="component" value="Unassembled WGS sequence"/>
</dbReference>
<keyword evidence="1" id="KW-0812">Transmembrane</keyword>
<name>A0A1Y2HD48_9FUNG</name>
<gene>
    <name evidence="2" type="ORF">BCR44DRAFT_1287287</name>
</gene>
<dbReference type="EMBL" id="MCFL01000071">
    <property type="protein sequence ID" value="ORZ30982.1"/>
    <property type="molecule type" value="Genomic_DNA"/>
</dbReference>
<evidence type="ECO:0000313" key="3">
    <source>
        <dbReference type="Proteomes" id="UP000193411"/>
    </source>
</evidence>
<keyword evidence="1" id="KW-1133">Transmembrane helix</keyword>
<feature type="transmembrane region" description="Helical" evidence="1">
    <location>
        <begin position="20"/>
        <end position="46"/>
    </location>
</feature>
<dbReference type="AlphaFoldDB" id="A0A1Y2HD48"/>
<protein>
    <submittedName>
        <fullName evidence="2">Uncharacterized protein</fullName>
    </submittedName>
</protein>
<accession>A0A1Y2HD48</accession>
<keyword evidence="3" id="KW-1185">Reference proteome</keyword>
<comment type="caution">
    <text evidence="2">The sequence shown here is derived from an EMBL/GenBank/DDBJ whole genome shotgun (WGS) entry which is preliminary data.</text>
</comment>
<sequence>MGACAPGGLYGLGTVNYLTYVRPIIILVITYIAGSIICAFVGVCYIGRRTLGRSVQQLSIVPYRGFL</sequence>
<proteinExistence type="predicted"/>
<evidence type="ECO:0000256" key="1">
    <source>
        <dbReference type="SAM" id="Phobius"/>
    </source>
</evidence>
<keyword evidence="1" id="KW-0472">Membrane</keyword>